<gene>
    <name evidence="2" type="ordered locus">Hneap_0032</name>
</gene>
<dbReference type="STRING" id="555778.Hneap_0032"/>
<protein>
    <submittedName>
        <fullName evidence="2">Putative signal transduction protein</fullName>
    </submittedName>
</protein>
<name>D0KVX1_HALNC</name>
<proteinExistence type="predicted"/>
<dbReference type="PANTHER" id="PTHR33525:SF6">
    <property type="entry name" value="HDOD DOMAIN-CONTAINING PROTEIN"/>
    <property type="match status" value="1"/>
</dbReference>
<dbReference type="PROSITE" id="PS51833">
    <property type="entry name" value="HDOD"/>
    <property type="match status" value="1"/>
</dbReference>
<dbReference type="SUPFAM" id="SSF109604">
    <property type="entry name" value="HD-domain/PDEase-like"/>
    <property type="match status" value="1"/>
</dbReference>
<dbReference type="InterPro" id="IPR052340">
    <property type="entry name" value="RNase_Y/CdgJ"/>
</dbReference>
<sequence length="345" mass="38445">MWQWIRQLWATKPTAPPAHLPRLRENGLAAGKPEPISDIIIPDAEQASLVFFQKLLNAPEHPRGYTDALRPDETAWLSARIEDLKRTPTQLTHLVPRLPSVLPKLMTALNNPDTPIRTLTGLIESDPVISSMVLRLINSPAMRVRRENIESLEQAVMLLGFSGMREVVSAAMFSPIGQLGRIEGANPLLVHDVWPISLRAANALRLGLKTRSDHQRPLLSSDEAFDLYLSVLIEHTGLIALLRQKPLTGANTSAAYVARFRALIPAYSARIAEAWALSENTIRLIRSAPAELEHLRSQARYFSVACALNRRGTLDQAQFLHLCRQLPDYARGWYDLCVTANVSAD</sequence>
<dbReference type="PANTHER" id="PTHR33525">
    <property type="match status" value="1"/>
</dbReference>
<evidence type="ECO:0000259" key="1">
    <source>
        <dbReference type="PROSITE" id="PS51833"/>
    </source>
</evidence>
<dbReference type="KEGG" id="hna:Hneap_0032"/>
<organism evidence="2 3">
    <name type="scientific">Halothiobacillus neapolitanus (strain ATCC 23641 / DSM 15147 / CIP 104769 / NCIMB 8539 / c2)</name>
    <name type="common">Thiobacillus neapolitanus</name>
    <dbReference type="NCBI Taxonomy" id="555778"/>
    <lineage>
        <taxon>Bacteria</taxon>
        <taxon>Pseudomonadati</taxon>
        <taxon>Pseudomonadota</taxon>
        <taxon>Gammaproteobacteria</taxon>
        <taxon>Chromatiales</taxon>
        <taxon>Halothiobacillaceae</taxon>
        <taxon>Halothiobacillus</taxon>
    </lineage>
</organism>
<dbReference type="AlphaFoldDB" id="D0KVX1"/>
<dbReference type="HOGENOM" id="CLU_836621_0_0_6"/>
<dbReference type="Proteomes" id="UP000009102">
    <property type="component" value="Chromosome"/>
</dbReference>
<feature type="domain" description="HDOD" evidence="1">
    <location>
        <begin position="95"/>
        <end position="291"/>
    </location>
</feature>
<dbReference type="Pfam" id="PF08668">
    <property type="entry name" value="HDOD"/>
    <property type="match status" value="1"/>
</dbReference>
<dbReference type="OrthoDB" id="8770724at2"/>
<keyword evidence="3" id="KW-1185">Reference proteome</keyword>
<evidence type="ECO:0000313" key="2">
    <source>
        <dbReference type="EMBL" id="ACX94898.1"/>
    </source>
</evidence>
<dbReference type="InterPro" id="IPR013976">
    <property type="entry name" value="HDOD"/>
</dbReference>
<accession>D0KVX1</accession>
<dbReference type="RefSeq" id="WP_012822935.1">
    <property type="nucleotide sequence ID" value="NC_013422.1"/>
</dbReference>
<dbReference type="EMBL" id="CP001801">
    <property type="protein sequence ID" value="ACX94898.1"/>
    <property type="molecule type" value="Genomic_DNA"/>
</dbReference>
<dbReference type="Gene3D" id="1.10.3210.10">
    <property type="entry name" value="Hypothetical protein af1432"/>
    <property type="match status" value="1"/>
</dbReference>
<evidence type="ECO:0000313" key="3">
    <source>
        <dbReference type="Proteomes" id="UP000009102"/>
    </source>
</evidence>
<reference evidence="2 3" key="1">
    <citation type="submission" date="2009-10" db="EMBL/GenBank/DDBJ databases">
        <title>Complete sequence of Halothiobacillus neapolitanus c2.</title>
        <authorList>
            <consortium name="US DOE Joint Genome Institute"/>
            <person name="Lucas S."/>
            <person name="Copeland A."/>
            <person name="Lapidus A."/>
            <person name="Glavina del Rio T."/>
            <person name="Tice H."/>
            <person name="Bruce D."/>
            <person name="Goodwin L."/>
            <person name="Pitluck S."/>
            <person name="Davenport K."/>
            <person name="Brettin T."/>
            <person name="Detter J.C."/>
            <person name="Han C."/>
            <person name="Tapia R."/>
            <person name="Larimer F."/>
            <person name="Land M."/>
            <person name="Hauser L."/>
            <person name="Kyrpides N."/>
            <person name="Mikhailova N."/>
            <person name="Kerfeld C."/>
            <person name="Cannon G."/>
            <person name="Heinhort S."/>
        </authorList>
    </citation>
    <scope>NUCLEOTIDE SEQUENCE [LARGE SCALE GENOMIC DNA]</scope>
    <source>
        <strain evidence="3">ATCC 23641 / c2</strain>
    </source>
</reference>
<dbReference type="eggNOG" id="COG1639">
    <property type="taxonomic scope" value="Bacteria"/>
</dbReference>